<dbReference type="GO" id="GO:0046540">
    <property type="term" value="C:U4/U6 x U5 tri-snRNP complex"/>
    <property type="evidence" value="ECO:0007669"/>
    <property type="project" value="TreeGrafter"/>
</dbReference>
<evidence type="ECO:0000259" key="2">
    <source>
        <dbReference type="Pfam" id="PF16004"/>
    </source>
</evidence>
<dbReference type="GO" id="GO:0003924">
    <property type="term" value="F:GTPase activity"/>
    <property type="evidence" value="ECO:0007669"/>
    <property type="project" value="InterPro"/>
</dbReference>
<dbReference type="PANTHER" id="PTHR42908">
    <property type="entry name" value="TRANSLATION ELONGATION FACTOR-RELATED"/>
    <property type="match status" value="1"/>
</dbReference>
<evidence type="ECO:0000259" key="1">
    <source>
        <dbReference type="Pfam" id="PF00009"/>
    </source>
</evidence>
<protein>
    <recommendedName>
        <fullName evidence="5">Tr-type G domain-containing protein</fullName>
    </recommendedName>
</protein>
<dbReference type="PRINTS" id="PR00315">
    <property type="entry name" value="ELONGATNFCT"/>
</dbReference>
<dbReference type="Pfam" id="PF00009">
    <property type="entry name" value="GTP_EFTU"/>
    <property type="match status" value="1"/>
</dbReference>
<dbReference type="GO" id="GO:0005525">
    <property type="term" value="F:GTP binding"/>
    <property type="evidence" value="ECO:0007669"/>
    <property type="project" value="InterPro"/>
</dbReference>
<sequence length="175" mass="20235">MSMTWRWITRLFSLRIKSTIPPHKKFTGKDVETLVMDEDEQPLEMPIIKPVRDVRSEVGVKDSTTYVSTQFLIGLMSNPELVRIVALVGHLQHGKTVFMDMLVEQTHHMSTFNAKNEKHMKYTDTRVDEQERNISIKAVLMSLVLEDSRSKSYLCNFIDTPGHVNFFDEMTASQD</sequence>
<dbReference type="Proteomes" id="UP000886595">
    <property type="component" value="Unassembled WGS sequence"/>
</dbReference>
<feature type="domain" description="116kDa U5 small nuclear ribonucleoprotein component N-terminal" evidence="2">
    <location>
        <begin position="20"/>
        <end position="62"/>
    </location>
</feature>
<dbReference type="GO" id="GO:0005829">
    <property type="term" value="C:cytosol"/>
    <property type="evidence" value="ECO:0007669"/>
    <property type="project" value="TreeGrafter"/>
</dbReference>
<evidence type="ECO:0000313" key="3">
    <source>
        <dbReference type="EMBL" id="KAG2309884.1"/>
    </source>
</evidence>
<evidence type="ECO:0000313" key="4">
    <source>
        <dbReference type="Proteomes" id="UP000886595"/>
    </source>
</evidence>
<dbReference type="AlphaFoldDB" id="A0A8X7VEK9"/>
<comment type="caution">
    <text evidence="3">The sequence shown here is derived from an EMBL/GenBank/DDBJ whole genome shotgun (WGS) entry which is preliminary data.</text>
</comment>
<dbReference type="InterPro" id="IPR027417">
    <property type="entry name" value="P-loop_NTPase"/>
</dbReference>
<keyword evidence="4" id="KW-1185">Reference proteome</keyword>
<evidence type="ECO:0008006" key="5">
    <source>
        <dbReference type="Google" id="ProtNLM"/>
    </source>
</evidence>
<dbReference type="Pfam" id="PF16004">
    <property type="entry name" value="EFTUD2"/>
    <property type="match status" value="1"/>
</dbReference>
<name>A0A8X7VEK9_BRACI</name>
<dbReference type="PANTHER" id="PTHR42908:SF6">
    <property type="entry name" value="116 KDA U5 SMALL NUCLEAR RIBONUCLEOPROTEIN COMPONENT"/>
    <property type="match status" value="1"/>
</dbReference>
<dbReference type="GO" id="GO:0030623">
    <property type="term" value="F:U5 snRNA binding"/>
    <property type="evidence" value="ECO:0007669"/>
    <property type="project" value="TreeGrafter"/>
</dbReference>
<dbReference type="GO" id="GO:0000398">
    <property type="term" value="P:mRNA splicing, via spliceosome"/>
    <property type="evidence" value="ECO:0007669"/>
    <property type="project" value="TreeGrafter"/>
</dbReference>
<dbReference type="InterPro" id="IPR031950">
    <property type="entry name" value="EFTUD2_N"/>
</dbReference>
<dbReference type="Gene3D" id="3.40.50.300">
    <property type="entry name" value="P-loop containing nucleotide triphosphate hydrolases"/>
    <property type="match status" value="1"/>
</dbReference>
<dbReference type="SUPFAM" id="SSF52540">
    <property type="entry name" value="P-loop containing nucleoside triphosphate hydrolases"/>
    <property type="match status" value="1"/>
</dbReference>
<dbReference type="GO" id="GO:0071007">
    <property type="term" value="C:U2-type catalytic step 2 spliceosome"/>
    <property type="evidence" value="ECO:0007669"/>
    <property type="project" value="TreeGrafter"/>
</dbReference>
<feature type="domain" description="Tr-type G" evidence="1">
    <location>
        <begin position="82"/>
        <end position="173"/>
    </location>
</feature>
<reference evidence="3 4" key="1">
    <citation type="submission" date="2020-02" db="EMBL/GenBank/DDBJ databases">
        <authorList>
            <person name="Ma Q."/>
            <person name="Huang Y."/>
            <person name="Song X."/>
            <person name="Pei D."/>
        </authorList>
    </citation>
    <scope>NUCLEOTIDE SEQUENCE [LARGE SCALE GENOMIC DNA]</scope>
    <source>
        <strain evidence="3">Sxm20200214</strain>
        <tissue evidence="3">Leaf</tissue>
    </source>
</reference>
<dbReference type="InterPro" id="IPR000795">
    <property type="entry name" value="T_Tr_GTP-bd_dom"/>
</dbReference>
<dbReference type="EMBL" id="JAAMPC010000006">
    <property type="protein sequence ID" value="KAG2309884.1"/>
    <property type="molecule type" value="Genomic_DNA"/>
</dbReference>
<dbReference type="OrthoDB" id="364892at2759"/>
<accession>A0A8X7VEK9</accession>
<gene>
    <name evidence="3" type="ORF">Bca52824_029632</name>
</gene>
<proteinExistence type="predicted"/>
<organism evidence="3 4">
    <name type="scientific">Brassica carinata</name>
    <name type="common">Ethiopian mustard</name>
    <name type="synonym">Abyssinian cabbage</name>
    <dbReference type="NCBI Taxonomy" id="52824"/>
    <lineage>
        <taxon>Eukaryota</taxon>
        <taxon>Viridiplantae</taxon>
        <taxon>Streptophyta</taxon>
        <taxon>Embryophyta</taxon>
        <taxon>Tracheophyta</taxon>
        <taxon>Spermatophyta</taxon>
        <taxon>Magnoliopsida</taxon>
        <taxon>eudicotyledons</taxon>
        <taxon>Gunneridae</taxon>
        <taxon>Pentapetalae</taxon>
        <taxon>rosids</taxon>
        <taxon>malvids</taxon>
        <taxon>Brassicales</taxon>
        <taxon>Brassicaceae</taxon>
        <taxon>Brassiceae</taxon>
        <taxon>Brassica</taxon>
    </lineage>
</organism>